<feature type="region of interest" description="Disordered" evidence="1">
    <location>
        <begin position="121"/>
        <end position="168"/>
    </location>
</feature>
<gene>
    <name evidence="2" type="ORF">BDW59DRAFT_56436</name>
</gene>
<dbReference type="EMBL" id="JBFXLS010000024">
    <property type="protein sequence ID" value="KAL2827617.1"/>
    <property type="molecule type" value="Genomic_DNA"/>
</dbReference>
<protein>
    <submittedName>
        <fullName evidence="2">Uncharacterized protein</fullName>
    </submittedName>
</protein>
<keyword evidence="3" id="KW-1185">Reference proteome</keyword>
<reference evidence="2 3" key="1">
    <citation type="submission" date="2024-07" db="EMBL/GenBank/DDBJ databases">
        <title>Section-level genome sequencing and comparative genomics of Aspergillus sections Usti and Cavernicolus.</title>
        <authorList>
            <consortium name="Lawrence Berkeley National Laboratory"/>
            <person name="Nybo J.L."/>
            <person name="Vesth T.C."/>
            <person name="Theobald S."/>
            <person name="Frisvad J.C."/>
            <person name="Larsen T.O."/>
            <person name="Kjaerboelling I."/>
            <person name="Rothschild-Mancinelli K."/>
            <person name="Lyhne E.K."/>
            <person name="Kogle M.E."/>
            <person name="Barry K."/>
            <person name="Clum A."/>
            <person name="Na H."/>
            <person name="Ledsgaard L."/>
            <person name="Lin J."/>
            <person name="Lipzen A."/>
            <person name="Kuo A."/>
            <person name="Riley R."/>
            <person name="Mondo S."/>
            <person name="LaButti K."/>
            <person name="Haridas S."/>
            <person name="Pangalinan J."/>
            <person name="Salamov A.A."/>
            <person name="Simmons B.A."/>
            <person name="Magnuson J.K."/>
            <person name="Chen J."/>
            <person name="Drula E."/>
            <person name="Henrissat B."/>
            <person name="Wiebenga A."/>
            <person name="Lubbers R.J."/>
            <person name="Gomes A.C."/>
            <person name="Makela M.R."/>
            <person name="Stajich J."/>
            <person name="Grigoriev I.V."/>
            <person name="Mortensen U.H."/>
            <person name="De vries R.P."/>
            <person name="Baker S.E."/>
            <person name="Andersen M.R."/>
        </authorList>
    </citation>
    <scope>NUCLEOTIDE SEQUENCE [LARGE SCALE GENOMIC DNA]</scope>
    <source>
        <strain evidence="2 3">CBS 600.67</strain>
    </source>
</reference>
<organism evidence="2 3">
    <name type="scientific">Aspergillus cavernicola</name>
    <dbReference type="NCBI Taxonomy" id="176166"/>
    <lineage>
        <taxon>Eukaryota</taxon>
        <taxon>Fungi</taxon>
        <taxon>Dikarya</taxon>
        <taxon>Ascomycota</taxon>
        <taxon>Pezizomycotina</taxon>
        <taxon>Eurotiomycetes</taxon>
        <taxon>Eurotiomycetidae</taxon>
        <taxon>Eurotiales</taxon>
        <taxon>Aspergillaceae</taxon>
        <taxon>Aspergillus</taxon>
        <taxon>Aspergillus subgen. Nidulantes</taxon>
    </lineage>
</organism>
<evidence type="ECO:0000313" key="2">
    <source>
        <dbReference type="EMBL" id="KAL2827617.1"/>
    </source>
</evidence>
<sequence>MILCRSEGELDGWPKTIQTICVECGSPKFCGYPRWTIENKPRFVIPRLLCKGCNGKYRNFKPVGNWETINSTVLSKFWTKVADEKFDPRIDPALRSRFLGNTGFSTMKEVLKRIRKRHLVGSQVPTGQKRKSSSCDEGDRVARPVEATEEKEVNEAPIEASEAGSRIS</sequence>
<dbReference type="Proteomes" id="UP001610335">
    <property type="component" value="Unassembled WGS sequence"/>
</dbReference>
<feature type="compositionally biased region" description="Basic and acidic residues" evidence="1">
    <location>
        <begin position="133"/>
        <end position="154"/>
    </location>
</feature>
<accession>A0ABR4IIN0</accession>
<evidence type="ECO:0000313" key="3">
    <source>
        <dbReference type="Proteomes" id="UP001610335"/>
    </source>
</evidence>
<evidence type="ECO:0000256" key="1">
    <source>
        <dbReference type="SAM" id="MobiDB-lite"/>
    </source>
</evidence>
<proteinExistence type="predicted"/>
<comment type="caution">
    <text evidence="2">The sequence shown here is derived from an EMBL/GenBank/DDBJ whole genome shotgun (WGS) entry which is preliminary data.</text>
</comment>
<name>A0ABR4IIN0_9EURO</name>